<protein>
    <submittedName>
        <fullName evidence="1">Uncharacterized protein</fullName>
    </submittedName>
</protein>
<gene>
    <name evidence="1" type="ORF">BDV96DRAFT_4563</name>
</gene>
<sequence>MVRIKLLLAHSHVSGRMWFISLCLKSIHAVCCQSYRCWNSLLTMILSYCSPSNVLGFGIFVTLNHSFPTCIKPPNRIVNVYAGGAPVWWQAQVRCSIAITASL</sequence>
<reference evidence="1" key="1">
    <citation type="journal article" date="2020" name="Stud. Mycol.">
        <title>101 Dothideomycetes genomes: a test case for predicting lifestyles and emergence of pathogens.</title>
        <authorList>
            <person name="Haridas S."/>
            <person name="Albert R."/>
            <person name="Binder M."/>
            <person name="Bloem J."/>
            <person name="Labutti K."/>
            <person name="Salamov A."/>
            <person name="Andreopoulos B."/>
            <person name="Baker S."/>
            <person name="Barry K."/>
            <person name="Bills G."/>
            <person name="Bluhm B."/>
            <person name="Cannon C."/>
            <person name="Castanera R."/>
            <person name="Culley D."/>
            <person name="Daum C."/>
            <person name="Ezra D."/>
            <person name="Gonzalez J."/>
            <person name="Henrissat B."/>
            <person name="Kuo A."/>
            <person name="Liang C."/>
            <person name="Lipzen A."/>
            <person name="Lutzoni F."/>
            <person name="Magnuson J."/>
            <person name="Mondo S."/>
            <person name="Nolan M."/>
            <person name="Ohm R."/>
            <person name="Pangilinan J."/>
            <person name="Park H.-J."/>
            <person name="Ramirez L."/>
            <person name="Alfaro M."/>
            <person name="Sun H."/>
            <person name="Tritt A."/>
            <person name="Yoshinaga Y."/>
            <person name="Zwiers L.-H."/>
            <person name="Turgeon B."/>
            <person name="Goodwin S."/>
            <person name="Spatafora J."/>
            <person name="Crous P."/>
            <person name="Grigoriev I."/>
        </authorList>
    </citation>
    <scope>NUCLEOTIDE SEQUENCE</scope>
    <source>
        <strain evidence="1">CBS 627.86</strain>
    </source>
</reference>
<dbReference type="EMBL" id="ML977310">
    <property type="protein sequence ID" value="KAF2122707.1"/>
    <property type="molecule type" value="Genomic_DNA"/>
</dbReference>
<dbReference type="AlphaFoldDB" id="A0A6A5ZV69"/>
<proteinExistence type="predicted"/>
<organism evidence="1 2">
    <name type="scientific">Lophiotrema nucula</name>
    <dbReference type="NCBI Taxonomy" id="690887"/>
    <lineage>
        <taxon>Eukaryota</taxon>
        <taxon>Fungi</taxon>
        <taxon>Dikarya</taxon>
        <taxon>Ascomycota</taxon>
        <taxon>Pezizomycotina</taxon>
        <taxon>Dothideomycetes</taxon>
        <taxon>Pleosporomycetidae</taxon>
        <taxon>Pleosporales</taxon>
        <taxon>Lophiotremataceae</taxon>
        <taxon>Lophiotrema</taxon>
    </lineage>
</organism>
<accession>A0A6A5ZV69</accession>
<name>A0A6A5ZV69_9PLEO</name>
<evidence type="ECO:0000313" key="2">
    <source>
        <dbReference type="Proteomes" id="UP000799770"/>
    </source>
</evidence>
<evidence type="ECO:0000313" key="1">
    <source>
        <dbReference type="EMBL" id="KAF2122707.1"/>
    </source>
</evidence>
<keyword evidence="2" id="KW-1185">Reference proteome</keyword>
<dbReference type="Proteomes" id="UP000799770">
    <property type="component" value="Unassembled WGS sequence"/>
</dbReference>